<feature type="transmembrane region" description="Helical" evidence="1">
    <location>
        <begin position="27"/>
        <end position="48"/>
    </location>
</feature>
<proteinExistence type="predicted"/>
<feature type="transmembrane region" description="Helical" evidence="1">
    <location>
        <begin position="55"/>
        <end position="76"/>
    </location>
</feature>
<dbReference type="EMBL" id="QXIR01000004">
    <property type="protein sequence ID" value="RIW37300.1"/>
    <property type="molecule type" value="Genomic_DNA"/>
</dbReference>
<dbReference type="RefSeq" id="WP_119545718.1">
    <property type="nucleotide sequence ID" value="NZ_QXIR01000004.1"/>
</dbReference>
<keyword evidence="1" id="KW-1133">Transmembrane helix</keyword>
<sequence length="80" mass="8603">MLVIVSILLLIVTLALSKNVKRSKRFAIFYIIALAGGVFALFSAVIFGGWDSLPYALTGALIGVIGLFGMMMVLLVRQKA</sequence>
<reference evidence="2 3" key="1">
    <citation type="submission" date="2018-09" db="EMBL/GenBank/DDBJ databases">
        <title>Bacillus saliacetes sp. nov., isolated from Thai shrimp paste (Ka-pi).</title>
        <authorList>
            <person name="Daroonpunt R."/>
            <person name="Tanasupawat S."/>
            <person name="Yiamsombut S."/>
        </authorList>
    </citation>
    <scope>NUCLEOTIDE SEQUENCE [LARGE SCALE GENOMIC DNA]</scope>
    <source>
        <strain evidence="2 3">SKP7-4</strain>
    </source>
</reference>
<keyword evidence="3" id="KW-1185">Reference proteome</keyword>
<gene>
    <name evidence="2" type="ORF">D3H55_04475</name>
</gene>
<dbReference type="AlphaFoldDB" id="A0A3A1R8M7"/>
<comment type="caution">
    <text evidence="2">The sequence shown here is derived from an EMBL/GenBank/DDBJ whole genome shotgun (WGS) entry which is preliminary data.</text>
</comment>
<keyword evidence="1" id="KW-0472">Membrane</keyword>
<accession>A0A3A1R8M7</accession>
<name>A0A3A1R8M7_9BACI</name>
<keyword evidence="1" id="KW-0812">Transmembrane</keyword>
<dbReference type="Proteomes" id="UP000265801">
    <property type="component" value="Unassembled WGS sequence"/>
</dbReference>
<evidence type="ECO:0000313" key="3">
    <source>
        <dbReference type="Proteomes" id="UP000265801"/>
    </source>
</evidence>
<organism evidence="2 3">
    <name type="scientific">Bacillus salacetis</name>
    <dbReference type="NCBI Taxonomy" id="2315464"/>
    <lineage>
        <taxon>Bacteria</taxon>
        <taxon>Bacillati</taxon>
        <taxon>Bacillota</taxon>
        <taxon>Bacilli</taxon>
        <taxon>Bacillales</taxon>
        <taxon>Bacillaceae</taxon>
        <taxon>Bacillus</taxon>
    </lineage>
</organism>
<evidence type="ECO:0000256" key="1">
    <source>
        <dbReference type="SAM" id="Phobius"/>
    </source>
</evidence>
<protein>
    <submittedName>
        <fullName evidence="2">Uncharacterized protein</fullName>
    </submittedName>
</protein>
<dbReference type="OrthoDB" id="2927101at2"/>
<evidence type="ECO:0000313" key="2">
    <source>
        <dbReference type="EMBL" id="RIW37300.1"/>
    </source>
</evidence>